<evidence type="ECO:0000256" key="3">
    <source>
        <dbReference type="ARBA" id="ARBA00022982"/>
    </source>
</evidence>
<dbReference type="eggNOG" id="COG0695">
    <property type="taxonomic scope" value="Bacteria"/>
</dbReference>
<dbReference type="InterPro" id="IPR036249">
    <property type="entry name" value="Thioredoxin-like_sf"/>
</dbReference>
<evidence type="ECO:0000259" key="7">
    <source>
        <dbReference type="PROSITE" id="PS50404"/>
    </source>
</evidence>
<accession>A0A078KYN2</accession>
<dbReference type="InterPro" id="IPR014025">
    <property type="entry name" value="Glutaredoxin_subgr"/>
</dbReference>
<evidence type="ECO:0000256" key="2">
    <source>
        <dbReference type="ARBA" id="ARBA00022448"/>
    </source>
</evidence>
<dbReference type="InterPro" id="IPR004045">
    <property type="entry name" value="Glutathione_S-Trfase_N"/>
</dbReference>
<dbReference type="PANTHER" id="PTHR45694:SF18">
    <property type="entry name" value="GLUTAREDOXIN-1-RELATED"/>
    <property type="match status" value="1"/>
</dbReference>
<gene>
    <name evidence="8" type="primary">grxC</name>
    <name evidence="8" type="ORF">BN59_01158</name>
</gene>
<evidence type="ECO:0000313" key="8">
    <source>
        <dbReference type="EMBL" id="CDZ76879.1"/>
    </source>
</evidence>
<evidence type="ECO:0000256" key="1">
    <source>
        <dbReference type="ARBA" id="ARBA00007787"/>
    </source>
</evidence>
<dbReference type="OrthoDB" id="9814618at2"/>
<comment type="similarity">
    <text evidence="1 6">Belongs to the glutaredoxin family.</text>
</comment>
<dbReference type="Proteomes" id="UP000044071">
    <property type="component" value="Unassembled WGS sequence"/>
</dbReference>
<dbReference type="PROSITE" id="PS00195">
    <property type="entry name" value="GLUTAREDOXIN_1"/>
    <property type="match status" value="1"/>
</dbReference>
<dbReference type="GO" id="GO:0045454">
    <property type="term" value="P:cell redox homeostasis"/>
    <property type="evidence" value="ECO:0007669"/>
    <property type="project" value="InterPro"/>
</dbReference>
<keyword evidence="9" id="KW-1185">Reference proteome</keyword>
<dbReference type="PROSITE" id="PS51354">
    <property type="entry name" value="GLUTAREDOXIN_2"/>
    <property type="match status" value="1"/>
</dbReference>
<dbReference type="STRING" id="1034943.BN59_01158"/>
<dbReference type="GO" id="GO:0005737">
    <property type="term" value="C:cytoplasm"/>
    <property type="evidence" value="ECO:0007669"/>
    <property type="project" value="TreeGrafter"/>
</dbReference>
<name>A0A078KYN2_9GAMM</name>
<evidence type="ECO:0000256" key="4">
    <source>
        <dbReference type="ARBA" id="ARBA00023157"/>
    </source>
</evidence>
<dbReference type="InterPro" id="IPR011900">
    <property type="entry name" value="GRX_bact"/>
</dbReference>
<dbReference type="GO" id="GO:0015038">
    <property type="term" value="F:glutathione disulfide oxidoreductase activity"/>
    <property type="evidence" value="ECO:0007669"/>
    <property type="project" value="UniProtKB-UniRule"/>
</dbReference>
<organism evidence="8 9">
    <name type="scientific">Legionella massiliensis</name>
    <dbReference type="NCBI Taxonomy" id="1034943"/>
    <lineage>
        <taxon>Bacteria</taxon>
        <taxon>Pseudomonadati</taxon>
        <taxon>Pseudomonadota</taxon>
        <taxon>Gammaproteobacteria</taxon>
        <taxon>Legionellales</taxon>
        <taxon>Legionellaceae</taxon>
        <taxon>Legionella</taxon>
    </lineage>
</organism>
<dbReference type="AlphaFoldDB" id="A0A078KYN2"/>
<dbReference type="InterPro" id="IPR011767">
    <property type="entry name" value="GLR_AS"/>
</dbReference>
<dbReference type="PANTHER" id="PTHR45694">
    <property type="entry name" value="GLUTAREDOXIN 2"/>
    <property type="match status" value="1"/>
</dbReference>
<dbReference type="InterPro" id="IPR002109">
    <property type="entry name" value="Glutaredoxin"/>
</dbReference>
<evidence type="ECO:0000313" key="9">
    <source>
        <dbReference type="Proteomes" id="UP000044071"/>
    </source>
</evidence>
<dbReference type="CDD" id="cd03418">
    <property type="entry name" value="GRX_GRXb_1_3_like"/>
    <property type="match status" value="1"/>
</dbReference>
<dbReference type="SUPFAM" id="SSF52833">
    <property type="entry name" value="Thioredoxin-like"/>
    <property type="match status" value="1"/>
</dbReference>
<dbReference type="Gene3D" id="3.40.30.10">
    <property type="entry name" value="Glutaredoxin"/>
    <property type="match status" value="1"/>
</dbReference>
<sequence length="84" mass="9697">MTTVIMYSTGYCPYCTRARQLLERKGVEYTDIRIDENPDKRAEMIAKSNRHTVPQIFINGQHIGGCDDMYALEDQGQLDQLLQK</sequence>
<dbReference type="FunFam" id="3.40.30.10:FF:000018">
    <property type="entry name" value="Glutaredoxin"/>
    <property type="match status" value="1"/>
</dbReference>
<feature type="domain" description="GST N-terminal" evidence="7">
    <location>
        <begin position="2"/>
        <end position="84"/>
    </location>
</feature>
<comment type="function">
    <text evidence="6">Has a glutathione-disulfide oxidoreductase activity in the presence of NADPH and glutathione reductase. Reduces low molecular weight disulfides and proteins.</text>
</comment>
<dbReference type="PRINTS" id="PR00160">
    <property type="entry name" value="GLUTAREDOXIN"/>
</dbReference>
<dbReference type="NCBIfam" id="TIGR02181">
    <property type="entry name" value="GRX_bact"/>
    <property type="match status" value="1"/>
</dbReference>
<protein>
    <recommendedName>
        <fullName evidence="6">Glutaredoxin</fullName>
    </recommendedName>
</protein>
<dbReference type="GO" id="GO:0034599">
    <property type="term" value="P:cellular response to oxidative stress"/>
    <property type="evidence" value="ECO:0007669"/>
    <property type="project" value="TreeGrafter"/>
</dbReference>
<keyword evidence="3 6" id="KW-0249">Electron transport</keyword>
<keyword evidence="5 6" id="KW-0676">Redox-active center</keyword>
<keyword evidence="2 6" id="KW-0813">Transport</keyword>
<dbReference type="PROSITE" id="PS50404">
    <property type="entry name" value="GST_NTER"/>
    <property type="match status" value="1"/>
</dbReference>
<proteinExistence type="inferred from homology"/>
<keyword evidence="4" id="KW-1015">Disulfide bond</keyword>
<dbReference type="RefSeq" id="WP_043873309.1">
    <property type="nucleotide sequence ID" value="NZ_CCVW01000001.1"/>
</dbReference>
<reference evidence="8 9" key="1">
    <citation type="submission" date="2014-06" db="EMBL/GenBank/DDBJ databases">
        <authorList>
            <person name="Urmite Genomes Urmite Genomes"/>
        </authorList>
    </citation>
    <scope>NUCLEOTIDE SEQUENCE [LARGE SCALE GENOMIC DNA]</scope>
</reference>
<evidence type="ECO:0000256" key="6">
    <source>
        <dbReference type="RuleBase" id="RU364065"/>
    </source>
</evidence>
<dbReference type="Pfam" id="PF00462">
    <property type="entry name" value="Glutaredoxin"/>
    <property type="match status" value="1"/>
</dbReference>
<dbReference type="EMBL" id="CCSB01000001">
    <property type="protein sequence ID" value="CDZ76879.1"/>
    <property type="molecule type" value="Genomic_DNA"/>
</dbReference>
<keyword evidence="6" id="KW-0963">Cytoplasm</keyword>
<evidence type="ECO:0000256" key="5">
    <source>
        <dbReference type="ARBA" id="ARBA00023284"/>
    </source>
</evidence>